<protein>
    <recommendedName>
        <fullName evidence="1">AAA+ ATPase domain-containing protein</fullName>
    </recommendedName>
</protein>
<evidence type="ECO:0000313" key="3">
    <source>
        <dbReference type="Proteomes" id="UP001597097"/>
    </source>
</evidence>
<feature type="domain" description="AAA+ ATPase" evidence="1">
    <location>
        <begin position="294"/>
        <end position="403"/>
    </location>
</feature>
<dbReference type="InterPro" id="IPR003593">
    <property type="entry name" value="AAA+_ATPase"/>
</dbReference>
<dbReference type="SMART" id="SM00382">
    <property type="entry name" value="AAA"/>
    <property type="match status" value="1"/>
</dbReference>
<name>A0ABW4GWV0_9ACTN</name>
<proteinExistence type="predicted"/>
<gene>
    <name evidence="2" type="ORF">ACFSJ0_60515</name>
</gene>
<dbReference type="EMBL" id="JBHUCM010000075">
    <property type="protein sequence ID" value="MFD1547313.1"/>
    <property type="molecule type" value="Genomic_DNA"/>
</dbReference>
<dbReference type="Proteomes" id="UP001597097">
    <property type="component" value="Unassembled WGS sequence"/>
</dbReference>
<reference evidence="3" key="1">
    <citation type="journal article" date="2019" name="Int. J. Syst. Evol. Microbiol.">
        <title>The Global Catalogue of Microorganisms (GCM) 10K type strain sequencing project: providing services to taxonomists for standard genome sequencing and annotation.</title>
        <authorList>
            <consortium name="The Broad Institute Genomics Platform"/>
            <consortium name="The Broad Institute Genome Sequencing Center for Infectious Disease"/>
            <person name="Wu L."/>
            <person name="Ma J."/>
        </authorList>
    </citation>
    <scope>NUCLEOTIDE SEQUENCE [LARGE SCALE GENOMIC DNA]</scope>
    <source>
        <strain evidence="3">CGMCC 1.15399</strain>
    </source>
</reference>
<evidence type="ECO:0000259" key="1">
    <source>
        <dbReference type="SMART" id="SM00382"/>
    </source>
</evidence>
<sequence>MESDAGGPIVVLTALDSDHAMLRSRMIGARTEVHGGIQFDMGRLGLSIVALALLELEEFPTVAITERARLVLNPRMVLFLGSGRALSSDVAPGDVVVADEIRRAEGEEAASPELLRTVTQSLAGIRIPGKIHIGPVLISDNACYVDNPAGVLAAGKAARISACLTIWTVGEEAGSAAVPIVMALTGALPSQAVAPSPGVAWQFNHAEQDGVINVVNGPMEMTHFGDQGAAMYAVANGWMVVNHTVQPDLRTLFQEWERSLRRTTVQELSTRPSLHLERTLLLSELMRAFGNTGPGRILLIRGEPGSGKSVAALKAAEEFRRREGGLLVARMRDVAAHAELLSGAQGELLVLDGAEAIQTGLDPDAVHTALEAGARVVLISRDDAAQNIREMFSCTVEDFVVPPLDDKEIETILASAPELAVMAEDMRSRWLLRRLGLVNLLLRAARRGAVLPDALACESDVYKVYHSAVVLNLGMAVNGVPPDDRAAALGTIAERMLGKPWTPTLSGAALASLRSDGILTSIGDGSAIGEETFAHDILRDFATAWRLFQEGGTDLLEIKGPRWAIRAARILCQERIRPGTGLRPRWAQMYDDFRRLASVHGSRWEEIPWEAVLSTGWSAEVLDALSERLLSEPSLLEQLLRCTMLRFGEDAACDPVTGGPVVAWLARHGDVLTRRHDDLRDDVVLAWLRGVSRLETRGDNVDHHRPTRVLLRDSLVASPPQYDKALFLEALALLGGDQDERSETLLRAQTSGRAYELIRAVDRFDPASSLAVANPALLVELALAYYRPGRGRSRHEFGLASRAAWHRGPFIHLLLRSPKLGFTLIRGLLESFAEGPALAGDFMSLGEREYPGPAASWSWYQGALNGPQPCMSGLMAVERVLLDEFALPPKDAAVITLREIGTVAGAGLAYSMLLRQLDEITNELDSFLALPEVWELEFARFAARRLHKLEEPQSLELAPTEVAMRLVVQAMSQGDEAALERLRQVGRQLLAAGDGDDLAVHNWADHFDAKRYVLARSEQGWIAEVKSSAEADLARARAGTALNSRLYRMLNNYRPLADLPYRIDPPAKVDPRQLTEDLETVRSLDLSVSPLGARCSVAAATIHAVAAGALLDADDLGWSIDLLLTAIHPSTDVYPDAISAWGDDIQAAFALPRTLLPAFAESRQADPEAIIACAAHPVHQVRTYFAEGLRPLWSEPCAMPCHHLLAWRAVETGIRHALDGFDSTRHRTVIERLDRLHGAEQILRELETSVTPVLDAASARHCVTETARRHRTALLAAYARSAESDREEDKGPMAAALLRTARNEPEVVLEFVEHLASRPNVLDDLLWGFKTVATYETGLTDAFASLWPTIMEIILTRPGEDAPASASLLPNPQPWAMDADIDGTIRETGQRWLRLAPVEHLIDAWTLTAPTAGLDELLGFLRVQPIYQQVEIGLPWVARLVRQNIKLPGYLLLDWLRDIHPELTAVAHPHFQTIVDALAEAGHTAAIALQQLEE</sequence>
<keyword evidence="3" id="KW-1185">Reference proteome</keyword>
<organism evidence="2 3">
    <name type="scientific">Nonomuraea guangzhouensis</name>
    <dbReference type="NCBI Taxonomy" id="1291555"/>
    <lineage>
        <taxon>Bacteria</taxon>
        <taxon>Bacillati</taxon>
        <taxon>Actinomycetota</taxon>
        <taxon>Actinomycetes</taxon>
        <taxon>Streptosporangiales</taxon>
        <taxon>Streptosporangiaceae</taxon>
        <taxon>Nonomuraea</taxon>
    </lineage>
</organism>
<accession>A0ABW4GWV0</accession>
<dbReference type="RefSeq" id="WP_219528096.1">
    <property type="nucleotide sequence ID" value="NZ_JAHKRM010000003.1"/>
</dbReference>
<comment type="caution">
    <text evidence="2">The sequence shown here is derived from an EMBL/GenBank/DDBJ whole genome shotgun (WGS) entry which is preliminary data.</text>
</comment>
<evidence type="ECO:0000313" key="2">
    <source>
        <dbReference type="EMBL" id="MFD1547313.1"/>
    </source>
</evidence>